<dbReference type="OrthoDB" id="2190927at2759"/>
<dbReference type="GeneID" id="19879384"/>
<dbReference type="InterPro" id="IPR036691">
    <property type="entry name" value="Endo/exonu/phosph_ase_sf"/>
</dbReference>
<proteinExistence type="predicted"/>
<reference evidence="3" key="1">
    <citation type="submission" date="2011-03" db="EMBL/GenBank/DDBJ databases">
        <title>The genome sequence of Vavraia culicis strain floridensis.</title>
        <authorList>
            <consortium name="The Broad Institute Genome Sequencing Platform"/>
            <person name="Cuomo C."/>
            <person name="Becnel J."/>
            <person name="Sanscrainte N."/>
            <person name="Young S.K."/>
            <person name="Zeng Q."/>
            <person name="Gargeya S."/>
            <person name="Fitzgerald M."/>
            <person name="Haas B."/>
            <person name="Abouelleil A."/>
            <person name="Alvarado L."/>
            <person name="Arachchi H.M."/>
            <person name="Berlin A."/>
            <person name="Chapman S.B."/>
            <person name="Gearin G."/>
            <person name="Goldberg J."/>
            <person name="Griggs A."/>
            <person name="Gujja S."/>
            <person name="Hansen M."/>
            <person name="Heiman D."/>
            <person name="Howarth C."/>
            <person name="Larimer J."/>
            <person name="Lui A."/>
            <person name="MacDonald P.J.P."/>
            <person name="McCowen C."/>
            <person name="Montmayeur A."/>
            <person name="Murphy C."/>
            <person name="Neiman D."/>
            <person name="Pearson M."/>
            <person name="Priest M."/>
            <person name="Roberts A."/>
            <person name="Saif S."/>
            <person name="Shea T."/>
            <person name="Sisk P."/>
            <person name="Stolte C."/>
            <person name="Sykes S."/>
            <person name="Wortman J."/>
            <person name="Nusbaum C."/>
            <person name="Birren B."/>
        </authorList>
    </citation>
    <scope>NUCLEOTIDE SEQUENCE [LARGE SCALE GENOMIC DNA]</scope>
    <source>
        <strain evidence="3">floridensis</strain>
    </source>
</reference>
<sequence length="328" mass="37012">MYKILPVLLLISCRQAVDTTNAVPNGLNRPNKLPRTGLYYETKWDPLLDSKTSLKNLQNVLEMGGHYENHEITTPPPDRYGDLSLFTLNLASEISTVPMNQEIASYMHEILDHAHPTVMVLQGVREPLLARIRKLINEHYGMLTDDVFTKDPLSSAHYYLPIFIDKRVLRPIKTGYFRNQKGQVYGSYVVLSDTRKGKKFTVVNIDLYSTFKGMVEGQLANIISDIKGDPSISNEPVFFAGGIGSLSPEMQKLLRSGYKNLVDLDPNNKELDMTTVHGKMEHSDGIQRDFIILRDPATALDLNYARILSKDFPIGEHFAVHAILSYTS</sequence>
<dbReference type="RefSeq" id="XP_008074526.1">
    <property type="nucleotide sequence ID" value="XM_008076335.1"/>
</dbReference>
<dbReference type="STRING" id="948595.L2GUF1"/>
<gene>
    <name evidence="2" type="ORF">VCUG_01508</name>
</gene>
<dbReference type="Gene3D" id="3.60.10.10">
    <property type="entry name" value="Endonuclease/exonuclease/phosphatase"/>
    <property type="match status" value="1"/>
</dbReference>
<accession>L2GUF1</accession>
<dbReference type="Proteomes" id="UP000011081">
    <property type="component" value="Unassembled WGS sequence"/>
</dbReference>
<feature type="chain" id="PRO_5003960031" description="Endonuclease/exonuclease/phosphatase domain-containing protein" evidence="1">
    <location>
        <begin position="20"/>
        <end position="328"/>
    </location>
</feature>
<dbReference type="VEuPathDB" id="MicrosporidiaDB:VCUG_01508"/>
<keyword evidence="3" id="KW-1185">Reference proteome</keyword>
<keyword evidence="1" id="KW-0732">Signal</keyword>
<dbReference type="AlphaFoldDB" id="L2GUF1"/>
<name>L2GUF1_VAVCU</name>
<feature type="signal peptide" evidence="1">
    <location>
        <begin position="1"/>
        <end position="19"/>
    </location>
</feature>
<dbReference type="OMA" id="GHYENHE"/>
<dbReference type="HOGENOM" id="CLU_075869_0_0_1"/>
<evidence type="ECO:0000313" key="2">
    <source>
        <dbReference type="EMBL" id="ELA46977.1"/>
    </source>
</evidence>
<evidence type="ECO:0000313" key="3">
    <source>
        <dbReference type="Proteomes" id="UP000011081"/>
    </source>
</evidence>
<organism evidence="2 3">
    <name type="scientific">Vavraia culicis (isolate floridensis)</name>
    <name type="common">Microsporidian parasite</name>
    <dbReference type="NCBI Taxonomy" id="948595"/>
    <lineage>
        <taxon>Eukaryota</taxon>
        <taxon>Fungi</taxon>
        <taxon>Fungi incertae sedis</taxon>
        <taxon>Microsporidia</taxon>
        <taxon>Pleistophoridae</taxon>
        <taxon>Vavraia</taxon>
    </lineage>
</organism>
<dbReference type="EMBL" id="GL877427">
    <property type="protein sequence ID" value="ELA46977.1"/>
    <property type="molecule type" value="Genomic_DNA"/>
</dbReference>
<evidence type="ECO:0008006" key="4">
    <source>
        <dbReference type="Google" id="ProtNLM"/>
    </source>
</evidence>
<dbReference type="SUPFAM" id="SSF56219">
    <property type="entry name" value="DNase I-like"/>
    <property type="match status" value="1"/>
</dbReference>
<evidence type="ECO:0000256" key="1">
    <source>
        <dbReference type="SAM" id="SignalP"/>
    </source>
</evidence>
<protein>
    <recommendedName>
        <fullName evidence="4">Endonuclease/exonuclease/phosphatase domain-containing protein</fullName>
    </recommendedName>
</protein>
<dbReference type="InParanoid" id="L2GUF1"/>